<keyword evidence="1" id="KW-0732">Signal</keyword>
<evidence type="ECO:0000313" key="2">
    <source>
        <dbReference type="EMBL" id="KAF2769896.1"/>
    </source>
</evidence>
<feature type="signal peptide" evidence="1">
    <location>
        <begin position="1"/>
        <end position="18"/>
    </location>
</feature>
<proteinExistence type="predicted"/>
<accession>A0A6G1LAM5</accession>
<gene>
    <name evidence="2" type="ORF">EJ03DRAFT_382426</name>
</gene>
<name>A0A6G1LAM5_9PEZI</name>
<feature type="chain" id="PRO_5026134781" evidence="1">
    <location>
        <begin position="19"/>
        <end position="133"/>
    </location>
</feature>
<dbReference type="OrthoDB" id="10377382at2759"/>
<reference evidence="2" key="1">
    <citation type="journal article" date="2020" name="Stud. Mycol.">
        <title>101 Dothideomycetes genomes: a test case for predicting lifestyles and emergence of pathogens.</title>
        <authorList>
            <person name="Haridas S."/>
            <person name="Albert R."/>
            <person name="Binder M."/>
            <person name="Bloem J."/>
            <person name="Labutti K."/>
            <person name="Salamov A."/>
            <person name="Andreopoulos B."/>
            <person name="Baker S."/>
            <person name="Barry K."/>
            <person name="Bills G."/>
            <person name="Bluhm B."/>
            <person name="Cannon C."/>
            <person name="Castanera R."/>
            <person name="Culley D."/>
            <person name="Daum C."/>
            <person name="Ezra D."/>
            <person name="Gonzalez J."/>
            <person name="Henrissat B."/>
            <person name="Kuo A."/>
            <person name="Liang C."/>
            <person name="Lipzen A."/>
            <person name="Lutzoni F."/>
            <person name="Magnuson J."/>
            <person name="Mondo S."/>
            <person name="Nolan M."/>
            <person name="Ohm R."/>
            <person name="Pangilinan J."/>
            <person name="Park H.-J."/>
            <person name="Ramirez L."/>
            <person name="Alfaro M."/>
            <person name="Sun H."/>
            <person name="Tritt A."/>
            <person name="Yoshinaga Y."/>
            <person name="Zwiers L.-H."/>
            <person name="Turgeon B."/>
            <person name="Goodwin S."/>
            <person name="Spatafora J."/>
            <person name="Crous P."/>
            <person name="Grigoriev I."/>
        </authorList>
    </citation>
    <scope>NUCLEOTIDE SEQUENCE</scope>
    <source>
        <strain evidence="2">CBS 116005</strain>
    </source>
</reference>
<evidence type="ECO:0000313" key="3">
    <source>
        <dbReference type="Proteomes" id="UP000799436"/>
    </source>
</evidence>
<protein>
    <submittedName>
        <fullName evidence="2">Uncharacterized protein</fullName>
    </submittedName>
</protein>
<dbReference type="Proteomes" id="UP000799436">
    <property type="component" value="Unassembled WGS sequence"/>
</dbReference>
<dbReference type="AlphaFoldDB" id="A0A6G1LAM5"/>
<keyword evidence="3" id="KW-1185">Reference proteome</keyword>
<evidence type="ECO:0000256" key="1">
    <source>
        <dbReference type="SAM" id="SignalP"/>
    </source>
</evidence>
<organism evidence="2 3">
    <name type="scientific">Teratosphaeria nubilosa</name>
    <dbReference type="NCBI Taxonomy" id="161662"/>
    <lineage>
        <taxon>Eukaryota</taxon>
        <taxon>Fungi</taxon>
        <taxon>Dikarya</taxon>
        <taxon>Ascomycota</taxon>
        <taxon>Pezizomycotina</taxon>
        <taxon>Dothideomycetes</taxon>
        <taxon>Dothideomycetidae</taxon>
        <taxon>Mycosphaerellales</taxon>
        <taxon>Teratosphaeriaceae</taxon>
        <taxon>Teratosphaeria</taxon>
    </lineage>
</organism>
<sequence>MHTFSTLSLTLLASCATACNWYDFCRCYDTRYNYNNEDITRKACNAMAGVMAWGDPVFGQRCRKPNLSGHTDEPGTEGFWNCKYSACLCRDWRRECNYQAGTNTTADGGVESHVFVDHCMATFFDGENGKTPP</sequence>
<dbReference type="EMBL" id="ML995830">
    <property type="protein sequence ID" value="KAF2769896.1"/>
    <property type="molecule type" value="Genomic_DNA"/>
</dbReference>